<comment type="caution">
    <text evidence="2">The sequence shown here is derived from an EMBL/GenBank/DDBJ whole genome shotgun (WGS) entry which is preliminary data.</text>
</comment>
<protein>
    <submittedName>
        <fullName evidence="2">Uncharacterized protein</fullName>
    </submittedName>
</protein>
<evidence type="ECO:0000313" key="2">
    <source>
        <dbReference type="EMBL" id="MCI67535.1"/>
    </source>
</evidence>
<dbReference type="EMBL" id="LXQA010718856">
    <property type="protein sequence ID" value="MCI67535.1"/>
    <property type="molecule type" value="Genomic_DNA"/>
</dbReference>
<evidence type="ECO:0000256" key="1">
    <source>
        <dbReference type="SAM" id="MobiDB-lite"/>
    </source>
</evidence>
<name>A0A392U706_9FABA</name>
<feature type="region of interest" description="Disordered" evidence="1">
    <location>
        <begin position="1"/>
        <end position="20"/>
    </location>
</feature>
<proteinExistence type="predicted"/>
<feature type="non-terminal residue" evidence="2">
    <location>
        <position position="1"/>
    </location>
</feature>
<dbReference type="Proteomes" id="UP000265520">
    <property type="component" value="Unassembled WGS sequence"/>
</dbReference>
<keyword evidence="3" id="KW-1185">Reference proteome</keyword>
<evidence type="ECO:0000313" key="3">
    <source>
        <dbReference type="Proteomes" id="UP000265520"/>
    </source>
</evidence>
<accession>A0A392U706</accession>
<sequence length="57" mass="6071">IPPPSIGAGNRRQSQSVMPENYRISGHSYAADDLDRGGAGGCHPPSHHPKLFLHLIG</sequence>
<dbReference type="AlphaFoldDB" id="A0A392U706"/>
<reference evidence="2 3" key="1">
    <citation type="journal article" date="2018" name="Front. Plant Sci.">
        <title>Red Clover (Trifolium pratense) and Zigzag Clover (T. medium) - A Picture of Genomic Similarities and Differences.</title>
        <authorList>
            <person name="Dluhosova J."/>
            <person name="Istvanek J."/>
            <person name="Nedelnik J."/>
            <person name="Repkova J."/>
        </authorList>
    </citation>
    <scope>NUCLEOTIDE SEQUENCE [LARGE SCALE GENOMIC DNA]</scope>
    <source>
        <strain evidence="3">cv. 10/8</strain>
        <tissue evidence="2">Leaf</tissue>
    </source>
</reference>
<organism evidence="2 3">
    <name type="scientific">Trifolium medium</name>
    <dbReference type="NCBI Taxonomy" id="97028"/>
    <lineage>
        <taxon>Eukaryota</taxon>
        <taxon>Viridiplantae</taxon>
        <taxon>Streptophyta</taxon>
        <taxon>Embryophyta</taxon>
        <taxon>Tracheophyta</taxon>
        <taxon>Spermatophyta</taxon>
        <taxon>Magnoliopsida</taxon>
        <taxon>eudicotyledons</taxon>
        <taxon>Gunneridae</taxon>
        <taxon>Pentapetalae</taxon>
        <taxon>rosids</taxon>
        <taxon>fabids</taxon>
        <taxon>Fabales</taxon>
        <taxon>Fabaceae</taxon>
        <taxon>Papilionoideae</taxon>
        <taxon>50 kb inversion clade</taxon>
        <taxon>NPAAA clade</taxon>
        <taxon>Hologalegina</taxon>
        <taxon>IRL clade</taxon>
        <taxon>Trifolieae</taxon>
        <taxon>Trifolium</taxon>
    </lineage>
</organism>